<name>A0A0B7NMI4_9FUNG</name>
<feature type="compositionally biased region" description="Low complexity" evidence="1">
    <location>
        <begin position="230"/>
        <end position="250"/>
    </location>
</feature>
<sequence>MASAALVADDENEMCEAGSGASYAAKDVVITSSAGVPVAAPSVGGASAIVLCDVEAVVALDETTPVVNFEAAVASAATTAAALPAPCCHDVENADLNATAIDIVDDDVYSVVDEDVVMSLETATFYSADMDISAPCSSEVLLWDDFYASNVAVASCNNFSFAAAQDSQYMTEDVLMEDTPPDPAGSLVAAPPLGAFSFGTSCLGAVSALGAYSVGASSPAAVSPPPAAASPPATVKLTASSTTTPAPAIA</sequence>
<reference evidence="2 3" key="1">
    <citation type="submission" date="2014-09" db="EMBL/GenBank/DDBJ databases">
        <authorList>
            <person name="Ellenberger Sabrina"/>
        </authorList>
    </citation>
    <scope>NUCLEOTIDE SEQUENCE [LARGE SCALE GENOMIC DNA]</scope>
    <source>
        <strain evidence="2 3">CBS 412.66</strain>
    </source>
</reference>
<keyword evidence="3" id="KW-1185">Reference proteome</keyword>
<dbReference type="Proteomes" id="UP000054107">
    <property type="component" value="Unassembled WGS sequence"/>
</dbReference>
<accession>A0A0B7NMI4</accession>
<evidence type="ECO:0000313" key="2">
    <source>
        <dbReference type="EMBL" id="CEP19846.1"/>
    </source>
</evidence>
<protein>
    <submittedName>
        <fullName evidence="2">Uncharacterized protein</fullName>
    </submittedName>
</protein>
<gene>
    <name evidence="2" type="primary">PARPA_14164.1 scaffold 48340</name>
</gene>
<evidence type="ECO:0000313" key="3">
    <source>
        <dbReference type="Proteomes" id="UP000054107"/>
    </source>
</evidence>
<organism evidence="2 3">
    <name type="scientific">Parasitella parasitica</name>
    <dbReference type="NCBI Taxonomy" id="35722"/>
    <lineage>
        <taxon>Eukaryota</taxon>
        <taxon>Fungi</taxon>
        <taxon>Fungi incertae sedis</taxon>
        <taxon>Mucoromycota</taxon>
        <taxon>Mucoromycotina</taxon>
        <taxon>Mucoromycetes</taxon>
        <taxon>Mucorales</taxon>
        <taxon>Mucorineae</taxon>
        <taxon>Mucoraceae</taxon>
        <taxon>Parasitella</taxon>
    </lineage>
</organism>
<dbReference type="EMBL" id="LN734117">
    <property type="protein sequence ID" value="CEP19846.1"/>
    <property type="molecule type" value="Genomic_DNA"/>
</dbReference>
<dbReference type="AlphaFoldDB" id="A0A0B7NMI4"/>
<feature type="region of interest" description="Disordered" evidence="1">
    <location>
        <begin position="223"/>
        <end position="250"/>
    </location>
</feature>
<evidence type="ECO:0000256" key="1">
    <source>
        <dbReference type="SAM" id="MobiDB-lite"/>
    </source>
</evidence>
<proteinExistence type="predicted"/>